<dbReference type="InterPro" id="IPR045336">
    <property type="entry name" value="MmgE_PrpD_N"/>
</dbReference>
<name>A0ABS7VT32_9HYPH</name>
<dbReference type="Pfam" id="PF19305">
    <property type="entry name" value="MmgE_PrpD_C"/>
    <property type="match status" value="1"/>
</dbReference>
<dbReference type="Gene3D" id="3.30.1330.120">
    <property type="entry name" value="2-methylcitrate dehydratase PrpD"/>
    <property type="match status" value="1"/>
</dbReference>
<dbReference type="PANTHER" id="PTHR16943">
    <property type="entry name" value="2-METHYLCITRATE DEHYDRATASE-RELATED"/>
    <property type="match status" value="1"/>
</dbReference>
<dbReference type="InterPro" id="IPR042183">
    <property type="entry name" value="MmgE/PrpD_sf_1"/>
</dbReference>
<keyword evidence="5" id="KW-1185">Reference proteome</keyword>
<gene>
    <name evidence="4" type="ORF">K9B37_20840</name>
</gene>
<evidence type="ECO:0000259" key="2">
    <source>
        <dbReference type="Pfam" id="PF03972"/>
    </source>
</evidence>
<proteinExistence type="inferred from homology"/>
<dbReference type="InterPro" id="IPR005656">
    <property type="entry name" value="MmgE_PrpD"/>
</dbReference>
<evidence type="ECO:0000313" key="4">
    <source>
        <dbReference type="EMBL" id="MBZ6078710.1"/>
    </source>
</evidence>
<evidence type="ECO:0000313" key="5">
    <source>
        <dbReference type="Proteomes" id="UP000704176"/>
    </source>
</evidence>
<sequence length="466" mass="49505">MSSVIEEIAHWIAKRDDFSDLARTRAKQAVSDTFACMVAGCDDFSTKAVRSAFALSIGTGGEASVTAGGRSTAAVAALVGATAAHALDFDDNFKPGMSHASAVLVPALLAVAEATGTDGHRLIDSYLVGLQVQAFVGAGVGPSHYTAGWHGTSTIGCIGTAAGVAWLMGLDTEGISRALSIAVSMAAGVKGQFGTPIKPLHAGLAARNAVEAASLALSGMTGRLDILERQQGFLELFGGADPKGWDLDQISITTDHVIETIGVIPKRHPCCGSTHLVVDMILDLKTEVGFEPDDVMAVETLVGIANQRNLAYPEPVDEMEARFSMQYCVARAIAKGRLELSDFTPEAVSAHGRDSLLQRVTMRSYSAEAEKLAGDSLPHRLTLKLRDCRTFDAERSYAKGAISEQFTDEDRVAKFLDCCRELGTSYAADLFERLESLERESDVRFLGRAIQEAPEVHTPRSTAALG</sequence>
<comment type="similarity">
    <text evidence="1">Belongs to the PrpD family.</text>
</comment>
<feature type="domain" description="MmgE/PrpD N-terminal" evidence="2">
    <location>
        <begin position="6"/>
        <end position="241"/>
    </location>
</feature>
<dbReference type="InterPro" id="IPR042188">
    <property type="entry name" value="MmgE/PrpD_sf_2"/>
</dbReference>
<evidence type="ECO:0000256" key="1">
    <source>
        <dbReference type="ARBA" id="ARBA00006174"/>
    </source>
</evidence>
<dbReference type="RefSeq" id="WP_224315455.1">
    <property type="nucleotide sequence ID" value="NZ_JAIRBM010000021.1"/>
</dbReference>
<dbReference type="EMBL" id="JAIRBM010000021">
    <property type="protein sequence ID" value="MBZ6078710.1"/>
    <property type="molecule type" value="Genomic_DNA"/>
</dbReference>
<protein>
    <submittedName>
        <fullName evidence="4">MmgE/PrpD family protein</fullName>
    </submittedName>
</protein>
<dbReference type="Pfam" id="PF03972">
    <property type="entry name" value="MmgE_PrpD_N"/>
    <property type="match status" value="1"/>
</dbReference>
<reference evidence="4 5" key="1">
    <citation type="submission" date="2021-09" db="EMBL/GenBank/DDBJ databases">
        <title>The complete genome sequence of a new microorganism.</title>
        <authorList>
            <person name="Zi Z."/>
        </authorList>
    </citation>
    <scope>NUCLEOTIDE SEQUENCE [LARGE SCALE GENOMIC DNA]</scope>
    <source>
        <strain evidence="4 5">WGZ8</strain>
    </source>
</reference>
<evidence type="ECO:0000259" key="3">
    <source>
        <dbReference type="Pfam" id="PF19305"/>
    </source>
</evidence>
<comment type="caution">
    <text evidence="4">The sequence shown here is derived from an EMBL/GenBank/DDBJ whole genome shotgun (WGS) entry which is preliminary data.</text>
</comment>
<accession>A0ABS7VT32</accession>
<dbReference type="Proteomes" id="UP000704176">
    <property type="component" value="Unassembled WGS sequence"/>
</dbReference>
<feature type="domain" description="MmgE/PrpD C-terminal" evidence="3">
    <location>
        <begin position="268"/>
        <end position="425"/>
    </location>
</feature>
<dbReference type="SUPFAM" id="SSF103378">
    <property type="entry name" value="2-methylcitrate dehydratase PrpD"/>
    <property type="match status" value="1"/>
</dbReference>
<dbReference type="InterPro" id="IPR036148">
    <property type="entry name" value="MmgE/PrpD_sf"/>
</dbReference>
<dbReference type="InterPro" id="IPR045337">
    <property type="entry name" value="MmgE_PrpD_C"/>
</dbReference>
<dbReference type="PANTHER" id="PTHR16943:SF8">
    <property type="entry name" value="2-METHYLCITRATE DEHYDRATASE"/>
    <property type="match status" value="1"/>
</dbReference>
<organism evidence="4 5">
    <name type="scientific">Microvirga puerhi</name>
    <dbReference type="NCBI Taxonomy" id="2876078"/>
    <lineage>
        <taxon>Bacteria</taxon>
        <taxon>Pseudomonadati</taxon>
        <taxon>Pseudomonadota</taxon>
        <taxon>Alphaproteobacteria</taxon>
        <taxon>Hyphomicrobiales</taxon>
        <taxon>Methylobacteriaceae</taxon>
        <taxon>Microvirga</taxon>
    </lineage>
</organism>
<dbReference type="Gene3D" id="1.10.4100.10">
    <property type="entry name" value="2-methylcitrate dehydratase PrpD"/>
    <property type="match status" value="1"/>
</dbReference>